<dbReference type="PIRSF" id="PIRSF001365">
    <property type="entry name" value="DHDPS"/>
    <property type="match status" value="1"/>
</dbReference>
<evidence type="ECO:0000256" key="2">
    <source>
        <dbReference type="ARBA" id="ARBA00023270"/>
    </source>
</evidence>
<dbReference type="PANTHER" id="PTHR12128">
    <property type="entry name" value="DIHYDRODIPICOLINATE SYNTHASE"/>
    <property type="match status" value="1"/>
</dbReference>
<dbReference type="InterPro" id="IPR002220">
    <property type="entry name" value="DapA-like"/>
</dbReference>
<protein>
    <recommendedName>
        <fullName evidence="4">4-hydroxy-tetrahydrodipicolinate synthase</fullName>
    </recommendedName>
</protein>
<keyword evidence="2" id="KW-0704">Schiff base</keyword>
<name>A0A382CSL6_9ZZZZ</name>
<dbReference type="CDD" id="cd00408">
    <property type="entry name" value="DHDPS-like"/>
    <property type="match status" value="1"/>
</dbReference>
<organism evidence="3">
    <name type="scientific">marine metagenome</name>
    <dbReference type="NCBI Taxonomy" id="408172"/>
    <lineage>
        <taxon>unclassified sequences</taxon>
        <taxon>metagenomes</taxon>
        <taxon>ecological metagenomes</taxon>
    </lineage>
</organism>
<proteinExistence type="predicted"/>
<sequence length="310" mass="33530">MMNRESVDWRGPMVAVITPFDRDGNIDEANFSSNVRRMFDNRATGVVVGGCTGEFWALSHDERCQLFQLGVRSAEGRGTVIVGTGAITAEETIQLTLEAEQAGCNGALILPPYFVKLTEDQIFHHYENISAATNIPIMLYNIPGNAVNAITPALAARLADLDRVVAIKESSGDWNNFYSTLVMVKDNIRVFCGPSSLFGAPAVSLGADGTIDCFPNIWAPGGMDLYYSTLEGRTAESQDLQATGQKLTELFTSGGRSLYPATKAAMDLLGYFGGNPRSPLMPLKGQALEELQNGLVTLGILNQKQKPMPK</sequence>
<dbReference type="SUPFAM" id="SSF51569">
    <property type="entry name" value="Aldolase"/>
    <property type="match status" value="1"/>
</dbReference>
<dbReference type="PROSITE" id="PS00666">
    <property type="entry name" value="DHDPS_2"/>
    <property type="match status" value="1"/>
</dbReference>
<evidence type="ECO:0008006" key="4">
    <source>
        <dbReference type="Google" id="ProtNLM"/>
    </source>
</evidence>
<dbReference type="GO" id="GO:0008840">
    <property type="term" value="F:4-hydroxy-tetrahydrodipicolinate synthase activity"/>
    <property type="evidence" value="ECO:0007669"/>
    <property type="project" value="TreeGrafter"/>
</dbReference>
<keyword evidence="1" id="KW-0456">Lyase</keyword>
<dbReference type="InterPro" id="IPR020625">
    <property type="entry name" value="Schiff_base-form_aldolases_AS"/>
</dbReference>
<dbReference type="PRINTS" id="PR00146">
    <property type="entry name" value="DHPICSNTHASE"/>
</dbReference>
<dbReference type="Pfam" id="PF00701">
    <property type="entry name" value="DHDPS"/>
    <property type="match status" value="1"/>
</dbReference>
<dbReference type="Gene3D" id="3.20.20.70">
    <property type="entry name" value="Aldolase class I"/>
    <property type="match status" value="1"/>
</dbReference>
<dbReference type="GO" id="GO:0044281">
    <property type="term" value="P:small molecule metabolic process"/>
    <property type="evidence" value="ECO:0007669"/>
    <property type="project" value="UniProtKB-ARBA"/>
</dbReference>
<dbReference type="PANTHER" id="PTHR12128:SF66">
    <property type="entry name" value="4-HYDROXY-2-OXOGLUTARATE ALDOLASE, MITOCHONDRIAL"/>
    <property type="match status" value="1"/>
</dbReference>
<accession>A0A382CSL6</accession>
<dbReference type="AlphaFoldDB" id="A0A382CSL6"/>
<dbReference type="InterPro" id="IPR013785">
    <property type="entry name" value="Aldolase_TIM"/>
</dbReference>
<reference evidence="3" key="1">
    <citation type="submission" date="2018-05" db="EMBL/GenBank/DDBJ databases">
        <authorList>
            <person name="Lanie J.A."/>
            <person name="Ng W.-L."/>
            <person name="Kazmierczak K.M."/>
            <person name="Andrzejewski T.M."/>
            <person name="Davidsen T.M."/>
            <person name="Wayne K.J."/>
            <person name="Tettelin H."/>
            <person name="Glass J.I."/>
            <person name="Rusch D."/>
            <person name="Podicherti R."/>
            <person name="Tsui H.-C.T."/>
            <person name="Winkler M.E."/>
        </authorList>
    </citation>
    <scope>NUCLEOTIDE SEQUENCE</scope>
</reference>
<dbReference type="EMBL" id="UINC01035840">
    <property type="protein sequence ID" value="SVB28889.1"/>
    <property type="molecule type" value="Genomic_DNA"/>
</dbReference>
<dbReference type="SMART" id="SM01130">
    <property type="entry name" value="DHDPS"/>
    <property type="match status" value="1"/>
</dbReference>
<evidence type="ECO:0000313" key="3">
    <source>
        <dbReference type="EMBL" id="SVB28889.1"/>
    </source>
</evidence>
<gene>
    <name evidence="3" type="ORF">METZ01_LOCUS181743</name>
</gene>
<evidence type="ECO:0000256" key="1">
    <source>
        <dbReference type="ARBA" id="ARBA00023239"/>
    </source>
</evidence>